<keyword evidence="3" id="KW-0547">Nucleotide-binding</keyword>
<evidence type="ECO:0000313" key="7">
    <source>
        <dbReference type="Proteomes" id="UP000005332"/>
    </source>
</evidence>
<comment type="similarity">
    <text evidence="1">Belongs to the methylthioribose kinase family.</text>
</comment>
<dbReference type="PANTHER" id="PTHR34273">
    <property type="entry name" value="METHYLTHIORIBOSE KINASE"/>
    <property type="match status" value="1"/>
</dbReference>
<gene>
    <name evidence="6" type="primary">mtrK</name>
    <name evidence="6" type="ORF">HMPREF9153_2340</name>
</gene>
<keyword evidence="7" id="KW-1185">Reference proteome</keyword>
<dbReference type="HOGENOM" id="CLU_168974_0_0_11"/>
<comment type="caution">
    <text evidence="6">The sequence shown here is derived from an EMBL/GenBank/DDBJ whole genome shotgun (WGS) entry which is preliminary data.</text>
</comment>
<dbReference type="EC" id="2.7.1.100" evidence="6"/>
<dbReference type="EMBL" id="AGBA01000018">
    <property type="protein sequence ID" value="EGY76511.1"/>
    <property type="molecule type" value="Genomic_DNA"/>
</dbReference>
<proteinExistence type="inferred from homology"/>
<dbReference type="Proteomes" id="UP000005332">
    <property type="component" value="Unassembled WGS sequence"/>
</dbReference>
<keyword evidence="4 6" id="KW-0418">Kinase</keyword>
<accession>G4D0N2</accession>
<keyword evidence="5" id="KW-0067">ATP-binding</keyword>
<evidence type="ECO:0000256" key="5">
    <source>
        <dbReference type="ARBA" id="ARBA00022840"/>
    </source>
</evidence>
<evidence type="ECO:0000256" key="4">
    <source>
        <dbReference type="ARBA" id="ARBA00022777"/>
    </source>
</evidence>
<name>G4D0N2_9ACTN</name>
<keyword evidence="2 6" id="KW-0808">Transferase</keyword>
<evidence type="ECO:0000256" key="2">
    <source>
        <dbReference type="ARBA" id="ARBA00022679"/>
    </source>
</evidence>
<dbReference type="GO" id="GO:0005524">
    <property type="term" value="F:ATP binding"/>
    <property type="evidence" value="ECO:0007669"/>
    <property type="project" value="UniProtKB-KW"/>
</dbReference>
<organism evidence="6 7">
    <name type="scientific">Cutibacterium avidum ATCC 25577</name>
    <dbReference type="NCBI Taxonomy" id="997355"/>
    <lineage>
        <taxon>Bacteria</taxon>
        <taxon>Bacillati</taxon>
        <taxon>Actinomycetota</taxon>
        <taxon>Actinomycetes</taxon>
        <taxon>Propionibacteriales</taxon>
        <taxon>Propionibacteriaceae</taxon>
        <taxon>Cutibacterium</taxon>
    </lineage>
</organism>
<dbReference type="AlphaFoldDB" id="G4D0N2"/>
<protein>
    <submittedName>
        <fullName evidence="6">Methylthioribose kinase</fullName>
        <ecNumber evidence="6">2.7.1.100</ecNumber>
    </submittedName>
</protein>
<sequence length="116" mass="12850">MKTGGGLCIKQALPYVRMTGEGWPMTPDRARHEVESLQTHGALVLDLVPKVYFYDPTRYIFAIEDLSDHEVWRGALNKSEVHDGVAAEVGLHINLCPARPDGSCQWNDLHHIGSAA</sequence>
<evidence type="ECO:0000256" key="1">
    <source>
        <dbReference type="ARBA" id="ARBA00010165"/>
    </source>
</evidence>
<dbReference type="GO" id="GO:0046522">
    <property type="term" value="F:S-methyl-5-thioribose kinase activity"/>
    <property type="evidence" value="ECO:0007669"/>
    <property type="project" value="UniProtKB-EC"/>
</dbReference>
<dbReference type="Gene3D" id="3.30.200.20">
    <property type="entry name" value="Phosphorylase Kinase, domain 1"/>
    <property type="match status" value="1"/>
</dbReference>
<evidence type="ECO:0000313" key="6">
    <source>
        <dbReference type="EMBL" id="EGY76511.1"/>
    </source>
</evidence>
<dbReference type="SUPFAM" id="SSF56112">
    <property type="entry name" value="Protein kinase-like (PK-like)"/>
    <property type="match status" value="1"/>
</dbReference>
<dbReference type="InterPro" id="IPR011009">
    <property type="entry name" value="Kinase-like_dom_sf"/>
</dbReference>
<evidence type="ECO:0000256" key="3">
    <source>
        <dbReference type="ARBA" id="ARBA00022741"/>
    </source>
</evidence>
<dbReference type="PANTHER" id="PTHR34273:SF2">
    <property type="entry name" value="METHYLTHIORIBOSE KINASE"/>
    <property type="match status" value="1"/>
</dbReference>
<reference evidence="6 7" key="1">
    <citation type="submission" date="2011-06" db="EMBL/GenBank/DDBJ databases">
        <authorList>
            <person name="Muzny D."/>
            <person name="Qin X."/>
            <person name="Deng J."/>
            <person name="Jiang H."/>
            <person name="Liu Y."/>
            <person name="Qu J."/>
            <person name="Song X.-Z."/>
            <person name="Zhang L."/>
            <person name="Thornton R."/>
            <person name="Coyle M."/>
            <person name="Francisco L."/>
            <person name="Jackson L."/>
            <person name="Javaid M."/>
            <person name="Korchina V."/>
            <person name="Kovar C."/>
            <person name="Mata R."/>
            <person name="Mathew T."/>
            <person name="Ngo R."/>
            <person name="Nguyen L."/>
            <person name="Nguyen N."/>
            <person name="Okwuonu G."/>
            <person name="Ongeri F."/>
            <person name="Pham C."/>
            <person name="Simmons D."/>
            <person name="Wilczek-Boney K."/>
            <person name="Hale W."/>
            <person name="Jakkamsetti A."/>
            <person name="Pham P."/>
            <person name="Ruth R."/>
            <person name="San Lucas F."/>
            <person name="Warren J."/>
            <person name="Zhang J."/>
            <person name="Zhao Z."/>
            <person name="Zhou C."/>
            <person name="Zhu D."/>
            <person name="Lee S."/>
            <person name="Bess C."/>
            <person name="Blankenburg K."/>
            <person name="Forbes L."/>
            <person name="Fu Q."/>
            <person name="Gubbala S."/>
            <person name="Hirani K."/>
            <person name="Jayaseelan J.C."/>
            <person name="Lara F."/>
            <person name="Munidasa M."/>
            <person name="Palculict T."/>
            <person name="Patil S."/>
            <person name="Pu L.-L."/>
            <person name="Saada N."/>
            <person name="Tang L."/>
            <person name="Weissenberger G."/>
            <person name="Zhu Y."/>
            <person name="Hemphill L."/>
            <person name="Shang Y."/>
            <person name="Youmans B."/>
            <person name="Ayvaz T."/>
            <person name="Ross M."/>
            <person name="Santibanez J."/>
            <person name="Aqrawi P."/>
            <person name="Gross S."/>
            <person name="Joshi V."/>
            <person name="Fowler G."/>
            <person name="Nazareth L."/>
            <person name="Reid J."/>
            <person name="Worley K."/>
            <person name="Petrosino J."/>
            <person name="Highlander S."/>
            <person name="Gibbs R."/>
        </authorList>
    </citation>
    <scope>NUCLEOTIDE SEQUENCE [LARGE SCALE GENOMIC DNA]</scope>
    <source>
        <strain evidence="6 7">ATCC 25577</strain>
    </source>
</reference>